<feature type="signal peptide" evidence="1">
    <location>
        <begin position="1"/>
        <end position="16"/>
    </location>
</feature>
<sequence length="82" mass="8578">MGGLAVVLLVATSTHMDLTRITACCPVLRGTRRHAAASAVLKEEELLVPEQSEAAAAAAAMALSDPCSASRRWRLASDSDEV</sequence>
<evidence type="ECO:0000313" key="3">
    <source>
        <dbReference type="Proteomes" id="UP000298652"/>
    </source>
</evidence>
<dbReference type="EMBL" id="CM016553">
    <property type="protein sequence ID" value="TKW31998.1"/>
    <property type="molecule type" value="Genomic_DNA"/>
</dbReference>
<keyword evidence="3" id="KW-1185">Reference proteome</keyword>
<gene>
    <name evidence="2" type="ORF">SEVIR_2G142050v2</name>
</gene>
<protein>
    <recommendedName>
        <fullName evidence="4">Secreted protein</fullName>
    </recommendedName>
</protein>
<dbReference type="AlphaFoldDB" id="A0A4U6VQD9"/>
<evidence type="ECO:0008006" key="4">
    <source>
        <dbReference type="Google" id="ProtNLM"/>
    </source>
</evidence>
<keyword evidence="1" id="KW-0732">Signal</keyword>
<dbReference type="Proteomes" id="UP000298652">
    <property type="component" value="Chromosome 2"/>
</dbReference>
<name>A0A4U6VQD9_SETVI</name>
<proteinExistence type="predicted"/>
<dbReference type="Gramene" id="TKW31998">
    <property type="protein sequence ID" value="TKW31998"/>
    <property type="gene ID" value="SEVIR_2G142050v2"/>
</dbReference>
<reference evidence="2" key="1">
    <citation type="submission" date="2019-03" db="EMBL/GenBank/DDBJ databases">
        <title>WGS assembly of Setaria viridis.</title>
        <authorList>
            <person name="Huang P."/>
            <person name="Jenkins J."/>
            <person name="Grimwood J."/>
            <person name="Barry K."/>
            <person name="Healey A."/>
            <person name="Mamidi S."/>
            <person name="Sreedasyam A."/>
            <person name="Shu S."/>
            <person name="Feldman M."/>
            <person name="Wu J."/>
            <person name="Yu Y."/>
            <person name="Chen C."/>
            <person name="Johnson J."/>
            <person name="Rokhsar D."/>
            <person name="Baxter I."/>
            <person name="Schmutz J."/>
            <person name="Brutnell T."/>
            <person name="Kellogg E."/>
        </authorList>
    </citation>
    <scope>NUCLEOTIDE SEQUENCE [LARGE SCALE GENOMIC DNA]</scope>
</reference>
<evidence type="ECO:0000313" key="2">
    <source>
        <dbReference type="EMBL" id="TKW31998.1"/>
    </source>
</evidence>
<accession>A0A4U6VQD9</accession>
<feature type="chain" id="PRO_5020758525" description="Secreted protein" evidence="1">
    <location>
        <begin position="17"/>
        <end position="82"/>
    </location>
</feature>
<organism evidence="2 3">
    <name type="scientific">Setaria viridis</name>
    <name type="common">Green bristlegrass</name>
    <name type="synonym">Setaria italica subsp. viridis</name>
    <dbReference type="NCBI Taxonomy" id="4556"/>
    <lineage>
        <taxon>Eukaryota</taxon>
        <taxon>Viridiplantae</taxon>
        <taxon>Streptophyta</taxon>
        <taxon>Embryophyta</taxon>
        <taxon>Tracheophyta</taxon>
        <taxon>Spermatophyta</taxon>
        <taxon>Magnoliopsida</taxon>
        <taxon>Liliopsida</taxon>
        <taxon>Poales</taxon>
        <taxon>Poaceae</taxon>
        <taxon>PACMAD clade</taxon>
        <taxon>Panicoideae</taxon>
        <taxon>Panicodae</taxon>
        <taxon>Paniceae</taxon>
        <taxon>Cenchrinae</taxon>
        <taxon>Setaria</taxon>
    </lineage>
</organism>
<evidence type="ECO:0000256" key="1">
    <source>
        <dbReference type="SAM" id="SignalP"/>
    </source>
</evidence>